<evidence type="ECO:0000313" key="9">
    <source>
        <dbReference type="EMBL" id="MBN1572271.1"/>
    </source>
</evidence>
<dbReference type="InterPro" id="IPR058533">
    <property type="entry name" value="Cation_efflux_TM"/>
</dbReference>
<dbReference type="SUPFAM" id="SSF160240">
    <property type="entry name" value="Cation efflux protein cytoplasmic domain-like"/>
    <property type="match status" value="1"/>
</dbReference>
<evidence type="ECO:0000256" key="5">
    <source>
        <dbReference type="ARBA" id="ARBA00023136"/>
    </source>
</evidence>
<feature type="transmembrane region" description="Helical" evidence="6">
    <location>
        <begin position="96"/>
        <end position="114"/>
    </location>
</feature>
<dbReference type="InterPro" id="IPR027470">
    <property type="entry name" value="Cation_efflux_CTD"/>
</dbReference>
<dbReference type="Pfam" id="PF16916">
    <property type="entry name" value="ZT_dimer"/>
    <property type="match status" value="1"/>
</dbReference>
<feature type="domain" description="Cation efflux protein transmembrane" evidence="7">
    <location>
        <begin position="4"/>
        <end position="123"/>
    </location>
</feature>
<organism evidence="9 10">
    <name type="scientific">Candidatus Zymogenus saltonus</name>
    <dbReference type="NCBI Taxonomy" id="2844893"/>
    <lineage>
        <taxon>Bacteria</taxon>
        <taxon>Deltaproteobacteria</taxon>
        <taxon>Candidatus Zymogenia</taxon>
        <taxon>Candidatus Zymogeniales</taxon>
        <taxon>Candidatus Zymogenaceae</taxon>
        <taxon>Candidatus Zymogenus</taxon>
    </lineage>
</organism>
<evidence type="ECO:0000256" key="4">
    <source>
        <dbReference type="ARBA" id="ARBA00022989"/>
    </source>
</evidence>
<dbReference type="GO" id="GO:0016020">
    <property type="term" value="C:membrane"/>
    <property type="evidence" value="ECO:0007669"/>
    <property type="project" value="UniProtKB-SubCell"/>
</dbReference>
<reference evidence="9" key="1">
    <citation type="journal article" date="2021" name="Environ. Microbiol.">
        <title>Genomic characterization of three novel Desulfobacterota classes expand the metabolic and phylogenetic diversity of the phylum.</title>
        <authorList>
            <person name="Murphy C.L."/>
            <person name="Biggerstaff J."/>
            <person name="Eichhorn A."/>
            <person name="Ewing E."/>
            <person name="Shahan R."/>
            <person name="Soriano D."/>
            <person name="Stewart S."/>
            <person name="VanMol K."/>
            <person name="Walker R."/>
            <person name="Walters P."/>
            <person name="Elshahed M.S."/>
            <person name="Youssef N.H."/>
        </authorList>
    </citation>
    <scope>NUCLEOTIDE SEQUENCE</scope>
    <source>
        <strain evidence="9">Zod_Metabat.24</strain>
    </source>
</reference>
<evidence type="ECO:0000256" key="1">
    <source>
        <dbReference type="ARBA" id="ARBA00004141"/>
    </source>
</evidence>
<evidence type="ECO:0000256" key="6">
    <source>
        <dbReference type="SAM" id="Phobius"/>
    </source>
</evidence>
<evidence type="ECO:0000256" key="3">
    <source>
        <dbReference type="ARBA" id="ARBA00022692"/>
    </source>
</evidence>
<dbReference type="EMBL" id="JAFGIX010000018">
    <property type="protein sequence ID" value="MBN1572271.1"/>
    <property type="molecule type" value="Genomic_DNA"/>
</dbReference>
<feature type="transmembrane region" description="Helical" evidence="6">
    <location>
        <begin position="71"/>
        <end position="90"/>
    </location>
</feature>
<dbReference type="Gene3D" id="1.20.1510.10">
    <property type="entry name" value="Cation efflux protein transmembrane domain"/>
    <property type="match status" value="1"/>
</dbReference>
<proteinExistence type="predicted"/>
<keyword evidence="5 6" id="KW-0472">Membrane</keyword>
<reference evidence="9" key="2">
    <citation type="submission" date="2021-01" db="EMBL/GenBank/DDBJ databases">
        <authorList>
            <person name="Hahn C.R."/>
            <person name="Youssef N.H."/>
            <person name="Elshahed M."/>
        </authorList>
    </citation>
    <scope>NUCLEOTIDE SEQUENCE</scope>
    <source>
        <strain evidence="9">Zod_Metabat.24</strain>
    </source>
</reference>
<dbReference type="AlphaFoldDB" id="A0A9D8KB25"/>
<dbReference type="PANTHER" id="PTHR43840">
    <property type="entry name" value="MITOCHONDRIAL METAL TRANSPORTER 1-RELATED"/>
    <property type="match status" value="1"/>
</dbReference>
<keyword evidence="4 6" id="KW-1133">Transmembrane helix</keyword>
<dbReference type="Proteomes" id="UP000809273">
    <property type="component" value="Unassembled WGS sequence"/>
</dbReference>
<dbReference type="InterPro" id="IPR050291">
    <property type="entry name" value="CDF_Transporter"/>
</dbReference>
<dbReference type="PANTHER" id="PTHR43840:SF15">
    <property type="entry name" value="MITOCHONDRIAL METAL TRANSPORTER 1-RELATED"/>
    <property type="match status" value="1"/>
</dbReference>
<gene>
    <name evidence="9" type="ORF">JW984_03640</name>
</gene>
<keyword evidence="3 6" id="KW-0812">Transmembrane</keyword>
<evidence type="ECO:0000313" key="10">
    <source>
        <dbReference type="Proteomes" id="UP000809273"/>
    </source>
</evidence>
<evidence type="ECO:0000259" key="7">
    <source>
        <dbReference type="Pfam" id="PF01545"/>
    </source>
</evidence>
<sequence length="268" mass="30038">MAPLIMTVFLFVSAIYIGETSVHQPVGPHGARYWSALPWILLGTIIIKLWLAQFVRFLADTVRSETIYANATRHIIEAVMTFFVICGLIIGHSYHFPAIDGYIGIVVSAWLLYLGHTHARHSIIPILGRAPSHEILQRIPLHAGIPDKYGPARMHEIAEACEDRLRKTLVGESVCNTDPLIEKTAVTDAIEKKFVGIAADFPNLKSYHRFRVIGESPKRKIIAADINLDDNVPGSDYADIAKELEREVVRKIPNIAYRVFSITPKFAY</sequence>
<dbReference type="SUPFAM" id="SSF161111">
    <property type="entry name" value="Cation efflux protein transmembrane domain-like"/>
    <property type="match status" value="1"/>
</dbReference>
<evidence type="ECO:0000256" key="2">
    <source>
        <dbReference type="ARBA" id="ARBA00022448"/>
    </source>
</evidence>
<accession>A0A9D8KB25</accession>
<dbReference type="InterPro" id="IPR027469">
    <property type="entry name" value="Cation_efflux_TMD_sf"/>
</dbReference>
<keyword evidence="2" id="KW-0813">Transport</keyword>
<evidence type="ECO:0000259" key="8">
    <source>
        <dbReference type="Pfam" id="PF16916"/>
    </source>
</evidence>
<dbReference type="Gene3D" id="3.30.70.1350">
    <property type="entry name" value="Cation efflux protein, cytoplasmic domain"/>
    <property type="match status" value="1"/>
</dbReference>
<feature type="transmembrane region" description="Helical" evidence="6">
    <location>
        <begin position="36"/>
        <end position="59"/>
    </location>
</feature>
<dbReference type="GO" id="GO:0008324">
    <property type="term" value="F:monoatomic cation transmembrane transporter activity"/>
    <property type="evidence" value="ECO:0007669"/>
    <property type="project" value="InterPro"/>
</dbReference>
<comment type="subcellular location">
    <subcellularLocation>
        <location evidence="1">Membrane</location>
        <topology evidence="1">Multi-pass membrane protein</topology>
    </subcellularLocation>
</comment>
<protein>
    <submittedName>
        <fullName evidence="9">Cation transporter</fullName>
    </submittedName>
</protein>
<dbReference type="Pfam" id="PF01545">
    <property type="entry name" value="Cation_efflux"/>
    <property type="match status" value="1"/>
</dbReference>
<dbReference type="InterPro" id="IPR036837">
    <property type="entry name" value="Cation_efflux_CTD_sf"/>
</dbReference>
<comment type="caution">
    <text evidence="9">The sequence shown here is derived from an EMBL/GenBank/DDBJ whole genome shotgun (WGS) entry which is preliminary data.</text>
</comment>
<name>A0A9D8KB25_9DELT</name>
<feature type="domain" description="Cation efflux protein cytoplasmic" evidence="8">
    <location>
        <begin position="191"/>
        <end position="254"/>
    </location>
</feature>